<protein>
    <recommendedName>
        <fullName evidence="5">Outer membrane protein with beta-barrel domain</fullName>
    </recommendedName>
</protein>
<proteinExistence type="predicted"/>
<feature type="compositionally biased region" description="Basic and acidic residues" evidence="1">
    <location>
        <begin position="111"/>
        <end position="121"/>
    </location>
</feature>
<evidence type="ECO:0000256" key="2">
    <source>
        <dbReference type="SAM" id="Phobius"/>
    </source>
</evidence>
<feature type="compositionally biased region" description="Polar residues" evidence="1">
    <location>
        <begin position="83"/>
        <end position="93"/>
    </location>
</feature>
<feature type="compositionally biased region" description="Polar residues" evidence="1">
    <location>
        <begin position="158"/>
        <end position="167"/>
    </location>
</feature>
<name>A0A5N1JF29_9BACT</name>
<accession>A0A5N1JF29</accession>
<evidence type="ECO:0008006" key="5">
    <source>
        <dbReference type="Google" id="ProtNLM"/>
    </source>
</evidence>
<gene>
    <name evidence="3" type="ORF">F0P93_13580</name>
</gene>
<keyword evidence="2" id="KW-0472">Membrane</keyword>
<dbReference type="Proteomes" id="UP000326344">
    <property type="component" value="Unassembled WGS sequence"/>
</dbReference>
<sequence>MASLQELPDDELDKLFRSSAEEFEPPYNADDWNSLRQRLDDDDRSRFLYRFIYWGLPLLLLLLTTVSLVVQPDEVRPPASKTGPRTESVSTPGTGRPLVVTSEKVNPAKATENRLPEKPAEKIASARTESTPETGAVPAVRPSVSEASGSKAMATPSLKPTSENRSALKNRPEKTARAVRRRSEATVSDTPTNSDETVSTFSVDRSKRLSRTRLPKTTGYAAVPSGLKNRRTQPVSALQGPVHSVVVPGEPPLVQPTETEALVLESEPLNWLANLASIPARPPAKPVLPSLPELDLEPVRPPVGPKIAAPAIPVIGYPALSVRFVAAPDLNFVGKSRQGARDFQMGIMAEYRFLRRFTIQSGVLRSVKKYTASASDYTMPDTISKHWYGPKYESVGAACIVLDIPINLRFDVLLNNRRRWFINAGVSSYIMQKETYVYNYPPGSKPSTQQKYKGWNGQTGLHKWSHLNFSLGYERNFRSDGPLRRFSWQVEPFLKSPLSKLGYGKIRLTSTGVFFSLRYRL</sequence>
<feature type="compositionally biased region" description="Basic and acidic residues" evidence="1">
    <location>
        <begin position="170"/>
        <end position="184"/>
    </location>
</feature>
<keyword evidence="4" id="KW-1185">Reference proteome</keyword>
<dbReference type="RefSeq" id="WP_150876946.1">
    <property type="nucleotide sequence ID" value="NZ_VTWS01000003.1"/>
</dbReference>
<keyword evidence="2" id="KW-0812">Transmembrane</keyword>
<dbReference type="EMBL" id="VTWS01000003">
    <property type="protein sequence ID" value="KAA9353662.1"/>
    <property type="molecule type" value="Genomic_DNA"/>
</dbReference>
<keyword evidence="2" id="KW-1133">Transmembrane helix</keyword>
<reference evidence="3 4" key="1">
    <citation type="submission" date="2019-09" db="EMBL/GenBank/DDBJ databases">
        <title>Genome Sequence of Larkinella sp MA1.</title>
        <authorList>
            <person name="Srinivasan S."/>
        </authorList>
    </citation>
    <scope>NUCLEOTIDE SEQUENCE [LARGE SCALE GENOMIC DNA]</scope>
    <source>
        <strain evidence="3 4">MA1</strain>
    </source>
</reference>
<feature type="transmembrane region" description="Helical" evidence="2">
    <location>
        <begin position="47"/>
        <end position="70"/>
    </location>
</feature>
<evidence type="ECO:0000313" key="3">
    <source>
        <dbReference type="EMBL" id="KAA9353662.1"/>
    </source>
</evidence>
<evidence type="ECO:0000256" key="1">
    <source>
        <dbReference type="SAM" id="MobiDB-lite"/>
    </source>
</evidence>
<organism evidence="3 4">
    <name type="scientific">Larkinella humicola</name>
    <dbReference type="NCBI Taxonomy" id="2607654"/>
    <lineage>
        <taxon>Bacteria</taxon>
        <taxon>Pseudomonadati</taxon>
        <taxon>Bacteroidota</taxon>
        <taxon>Cytophagia</taxon>
        <taxon>Cytophagales</taxon>
        <taxon>Spirosomataceae</taxon>
        <taxon>Larkinella</taxon>
    </lineage>
</organism>
<dbReference type="AlphaFoldDB" id="A0A5N1JF29"/>
<feature type="region of interest" description="Disordered" evidence="1">
    <location>
        <begin position="74"/>
        <end position="211"/>
    </location>
</feature>
<evidence type="ECO:0000313" key="4">
    <source>
        <dbReference type="Proteomes" id="UP000326344"/>
    </source>
</evidence>
<comment type="caution">
    <text evidence="3">The sequence shown here is derived from an EMBL/GenBank/DDBJ whole genome shotgun (WGS) entry which is preliminary data.</text>
</comment>
<feature type="compositionally biased region" description="Polar residues" evidence="1">
    <location>
        <begin position="185"/>
        <end position="203"/>
    </location>
</feature>